<gene>
    <name evidence="2" type="ORF">HYN86_19775</name>
</gene>
<feature type="compositionally biased region" description="Polar residues" evidence="1">
    <location>
        <begin position="31"/>
        <end position="58"/>
    </location>
</feature>
<evidence type="ECO:0000313" key="3">
    <source>
        <dbReference type="Proteomes" id="UP000251561"/>
    </source>
</evidence>
<reference evidence="2 3" key="1">
    <citation type="submission" date="2018-06" db="EMBL/GenBank/DDBJ databases">
        <title>Genome sequencing of Flavobacterium.</title>
        <authorList>
            <person name="Baek M.-G."/>
            <person name="Yi H."/>
        </authorList>
    </citation>
    <scope>NUCLEOTIDE SEQUENCE [LARGE SCALE GENOMIC DNA]</scope>
    <source>
        <strain evidence="2 3">HYN0086</strain>
    </source>
</reference>
<protein>
    <submittedName>
        <fullName evidence="2">Uncharacterized protein</fullName>
    </submittedName>
</protein>
<evidence type="ECO:0000313" key="2">
    <source>
        <dbReference type="EMBL" id="AXB58702.1"/>
    </source>
</evidence>
<keyword evidence="3" id="KW-1185">Reference proteome</keyword>
<feature type="region of interest" description="Disordered" evidence="1">
    <location>
        <begin position="25"/>
        <end position="116"/>
    </location>
</feature>
<name>A0A344LXR0_9FLAO</name>
<evidence type="ECO:0000256" key="1">
    <source>
        <dbReference type="SAM" id="MobiDB-lite"/>
    </source>
</evidence>
<accession>A0A344LXR0</accession>
<dbReference type="OrthoDB" id="1364460at2"/>
<sequence>MKALLKSKVILFVFVTGVLFSCKKNDGYSDQIETSSVPLDTTQTEQVSDTATTSTNIVTTQTPTTANGNTDSLSTAGRGSGPGESVQDGSTYTPAKGVQKDSVKLQTESAKKRKNK</sequence>
<feature type="compositionally biased region" description="Low complexity" evidence="1">
    <location>
        <begin position="59"/>
        <end position="70"/>
    </location>
</feature>
<dbReference type="KEGG" id="ffl:HYN86_19775"/>
<dbReference type="AlphaFoldDB" id="A0A344LXR0"/>
<organism evidence="2 3">
    <name type="scientific">Flavobacterium fluviale</name>
    <dbReference type="NCBI Taxonomy" id="2249356"/>
    <lineage>
        <taxon>Bacteria</taxon>
        <taxon>Pseudomonadati</taxon>
        <taxon>Bacteroidota</taxon>
        <taxon>Flavobacteriia</taxon>
        <taxon>Flavobacteriales</taxon>
        <taxon>Flavobacteriaceae</taxon>
        <taxon>Flavobacterium</taxon>
    </lineage>
</organism>
<proteinExistence type="predicted"/>
<dbReference type="Proteomes" id="UP000251561">
    <property type="component" value="Chromosome"/>
</dbReference>
<dbReference type="EMBL" id="CP030261">
    <property type="protein sequence ID" value="AXB58702.1"/>
    <property type="molecule type" value="Genomic_DNA"/>
</dbReference>
<dbReference type="PROSITE" id="PS51257">
    <property type="entry name" value="PROKAR_LIPOPROTEIN"/>
    <property type="match status" value="1"/>
</dbReference>
<dbReference type="RefSeq" id="WP_113679607.1">
    <property type="nucleotide sequence ID" value="NZ_CP030261.1"/>
</dbReference>